<reference evidence="3 4" key="2">
    <citation type="submission" date="2016-12" db="EMBL/GenBank/DDBJ databases">
        <title>Draft Genome Sequence of Cystobacter ferrugineus Strain Cbfe23.</title>
        <authorList>
            <person name="Akbar S."/>
            <person name="Dowd S.E."/>
            <person name="Stevens D.C."/>
        </authorList>
    </citation>
    <scope>NUCLEOTIDE SEQUENCE [LARGE SCALE GENOMIC DNA]</scope>
    <source>
        <strain evidence="3 4">Cbfe23</strain>
    </source>
</reference>
<protein>
    <submittedName>
        <fullName evidence="3">Protein yceI</fullName>
    </submittedName>
</protein>
<feature type="domain" description="Lipid/polyisoprenoid-binding YceI-like" evidence="2">
    <location>
        <begin position="24"/>
        <end position="193"/>
    </location>
</feature>
<gene>
    <name evidence="3" type="ORF">BON30_16760</name>
</gene>
<name>A0A1L9BA91_9BACT</name>
<feature type="chain" id="PRO_5010361413" evidence="1">
    <location>
        <begin position="23"/>
        <end position="208"/>
    </location>
</feature>
<evidence type="ECO:0000259" key="2">
    <source>
        <dbReference type="SMART" id="SM00867"/>
    </source>
</evidence>
<dbReference type="RefSeq" id="WP_071899356.1">
    <property type="nucleotide sequence ID" value="NZ_MPIN01000004.1"/>
</dbReference>
<dbReference type="PANTHER" id="PTHR34406:SF1">
    <property type="entry name" value="PROTEIN YCEI"/>
    <property type="match status" value="1"/>
</dbReference>
<dbReference type="AlphaFoldDB" id="A0A1L9BA91"/>
<dbReference type="InterPro" id="IPR036761">
    <property type="entry name" value="TTHA0802/YceI-like_sf"/>
</dbReference>
<proteinExistence type="predicted"/>
<dbReference type="OrthoDB" id="9811006at2"/>
<dbReference type="PANTHER" id="PTHR34406">
    <property type="entry name" value="PROTEIN YCEI"/>
    <property type="match status" value="1"/>
</dbReference>
<dbReference type="Pfam" id="PF04264">
    <property type="entry name" value="YceI"/>
    <property type="match status" value="1"/>
</dbReference>
<dbReference type="STRING" id="83449.BON30_16760"/>
<reference evidence="4" key="1">
    <citation type="submission" date="2016-11" db="EMBL/GenBank/DDBJ databases">
        <authorList>
            <person name="Shukria A."/>
            <person name="Stevens D.C."/>
        </authorList>
    </citation>
    <scope>NUCLEOTIDE SEQUENCE [LARGE SCALE GENOMIC DNA]</scope>
    <source>
        <strain evidence="4">Cbfe23</strain>
    </source>
</reference>
<dbReference type="Gene3D" id="2.40.128.110">
    <property type="entry name" value="Lipid/polyisoprenoid-binding, YceI-like"/>
    <property type="match status" value="1"/>
</dbReference>
<accession>A0A1L9BA91</accession>
<dbReference type="EMBL" id="MPIN01000004">
    <property type="protein sequence ID" value="OJH39186.1"/>
    <property type="molecule type" value="Genomic_DNA"/>
</dbReference>
<evidence type="ECO:0000313" key="4">
    <source>
        <dbReference type="Proteomes" id="UP000182229"/>
    </source>
</evidence>
<dbReference type="SUPFAM" id="SSF101874">
    <property type="entry name" value="YceI-like"/>
    <property type="match status" value="1"/>
</dbReference>
<evidence type="ECO:0000256" key="1">
    <source>
        <dbReference type="SAM" id="SignalP"/>
    </source>
</evidence>
<dbReference type="InterPro" id="IPR007372">
    <property type="entry name" value="Lipid/polyisoprenoid-bd_YceI"/>
</dbReference>
<comment type="caution">
    <text evidence="3">The sequence shown here is derived from an EMBL/GenBank/DDBJ whole genome shotgun (WGS) entry which is preliminary data.</text>
</comment>
<evidence type="ECO:0000313" key="3">
    <source>
        <dbReference type="EMBL" id="OJH39186.1"/>
    </source>
</evidence>
<organism evidence="3 4">
    <name type="scientific">Cystobacter ferrugineus</name>
    <dbReference type="NCBI Taxonomy" id="83449"/>
    <lineage>
        <taxon>Bacteria</taxon>
        <taxon>Pseudomonadati</taxon>
        <taxon>Myxococcota</taxon>
        <taxon>Myxococcia</taxon>
        <taxon>Myxococcales</taxon>
        <taxon>Cystobacterineae</taxon>
        <taxon>Archangiaceae</taxon>
        <taxon>Cystobacter</taxon>
    </lineage>
</organism>
<sequence length="208" mass="22059">MKLFLKSALAAAVLAVPSFVFAAEYDVDAAHSSADFSVRHMMVSNVKGSFKVMAGTVNIDDKDITRSTVQATLDAGSINTNEPKRDEHLKSADFFNTAQFPTITFKSTKVAKAGKNLKVTGDLTMHGVTRPVVLDVVGPTPEVKDAFGGIRRGVEATTKLNRKDFGLAWNKALEAGGVAVGEEVTISLALELTPRKAAAPAATEPAKK</sequence>
<dbReference type="Proteomes" id="UP000182229">
    <property type="component" value="Unassembled WGS sequence"/>
</dbReference>
<keyword evidence="4" id="KW-1185">Reference proteome</keyword>
<dbReference type="SMART" id="SM00867">
    <property type="entry name" value="YceI"/>
    <property type="match status" value="1"/>
</dbReference>
<keyword evidence="1" id="KW-0732">Signal</keyword>
<feature type="signal peptide" evidence="1">
    <location>
        <begin position="1"/>
        <end position="22"/>
    </location>
</feature>